<dbReference type="EMBL" id="DF845271">
    <property type="protein sequence ID" value="GAT49116.1"/>
    <property type="molecule type" value="Genomic_DNA"/>
</dbReference>
<dbReference type="Proteomes" id="UP000815677">
    <property type="component" value="Unassembled WGS sequence"/>
</dbReference>
<evidence type="ECO:0000256" key="1">
    <source>
        <dbReference type="SAM" id="MobiDB-lite"/>
    </source>
</evidence>
<name>A0ABQ0LDA4_MYCCL</name>
<organism evidence="3 4">
    <name type="scientific">Mycena chlorophos</name>
    <name type="common">Agaric fungus</name>
    <name type="synonym">Agaricus chlorophos</name>
    <dbReference type="NCBI Taxonomy" id="658473"/>
    <lineage>
        <taxon>Eukaryota</taxon>
        <taxon>Fungi</taxon>
        <taxon>Dikarya</taxon>
        <taxon>Basidiomycota</taxon>
        <taxon>Agaricomycotina</taxon>
        <taxon>Agaricomycetes</taxon>
        <taxon>Agaricomycetidae</taxon>
        <taxon>Agaricales</taxon>
        <taxon>Marasmiineae</taxon>
        <taxon>Mycenaceae</taxon>
        <taxon>Mycena</taxon>
    </lineage>
</organism>
<gene>
    <name evidence="3" type="ORF">MCHLO_06470</name>
</gene>
<keyword evidence="4" id="KW-1185">Reference proteome</keyword>
<keyword evidence="2" id="KW-0812">Transmembrane</keyword>
<feature type="region of interest" description="Disordered" evidence="1">
    <location>
        <begin position="1"/>
        <end position="64"/>
    </location>
</feature>
<protein>
    <submittedName>
        <fullName evidence="3">Uncharacterized protein</fullName>
    </submittedName>
</protein>
<evidence type="ECO:0000313" key="3">
    <source>
        <dbReference type="EMBL" id="GAT49116.1"/>
    </source>
</evidence>
<keyword evidence="2" id="KW-0472">Membrane</keyword>
<accession>A0ABQ0LDA4</accession>
<feature type="compositionally biased region" description="Polar residues" evidence="1">
    <location>
        <begin position="9"/>
        <end position="24"/>
    </location>
</feature>
<feature type="transmembrane region" description="Helical" evidence="2">
    <location>
        <begin position="70"/>
        <end position="90"/>
    </location>
</feature>
<feature type="region of interest" description="Disordered" evidence="1">
    <location>
        <begin position="107"/>
        <end position="130"/>
    </location>
</feature>
<keyword evidence="2" id="KW-1133">Transmembrane helix</keyword>
<sequence>MIIDDDSTKSSSLFQSDQPTTQAGPSEPPPPPYTPNSPHSPSSEAPDLESGGDREKRAKTRRRKHKRRRWIVLGSLLLNVLLFFMLFHVVRRSRGLGHGPPGFVRLPWDREHGRPGKGHPHSHNREADDRNHFGQEVDDRKSFLDVFLVSMRCLRLFPSNTMPSHANELVLGSTGHLAEHFPENKSANISVHPFIVDQAAGASTKPFRRQVDY</sequence>
<proteinExistence type="predicted"/>
<feature type="compositionally biased region" description="Pro residues" evidence="1">
    <location>
        <begin position="26"/>
        <end position="35"/>
    </location>
</feature>
<evidence type="ECO:0000313" key="4">
    <source>
        <dbReference type="Proteomes" id="UP000815677"/>
    </source>
</evidence>
<reference evidence="3" key="1">
    <citation type="submission" date="2014-09" db="EMBL/GenBank/DDBJ databases">
        <title>Genome sequence of the luminous mushroom Mycena chlorophos for searching fungal bioluminescence genes.</title>
        <authorList>
            <person name="Tanaka Y."/>
            <person name="Kasuga D."/>
            <person name="Oba Y."/>
            <person name="Hase S."/>
            <person name="Sato K."/>
            <person name="Oba Y."/>
            <person name="Sakakibara Y."/>
        </authorList>
    </citation>
    <scope>NUCLEOTIDE SEQUENCE</scope>
</reference>
<evidence type="ECO:0000256" key="2">
    <source>
        <dbReference type="SAM" id="Phobius"/>
    </source>
</evidence>